<dbReference type="RefSeq" id="WP_160553553.1">
    <property type="nucleotide sequence ID" value="NZ_CP047650.1"/>
</dbReference>
<dbReference type="AlphaFoldDB" id="A0A857J9T0"/>
<keyword evidence="12" id="KW-1185">Reference proteome</keyword>
<keyword evidence="2 8" id="KW-1003">Cell membrane</keyword>
<evidence type="ECO:0000313" key="11">
    <source>
        <dbReference type="EMBL" id="QHI99742.1"/>
    </source>
</evidence>
<dbReference type="GO" id="GO:0043093">
    <property type="term" value="P:FtsZ-dependent cytokinesis"/>
    <property type="evidence" value="ECO:0007669"/>
    <property type="project" value="UniProtKB-UniRule"/>
</dbReference>
<evidence type="ECO:0000256" key="8">
    <source>
        <dbReference type="HAMAP-Rule" id="MF_00910"/>
    </source>
</evidence>
<evidence type="ECO:0000256" key="9">
    <source>
        <dbReference type="NCBIfam" id="TIGR02209"/>
    </source>
</evidence>
<proteinExistence type="inferred from homology"/>
<keyword evidence="8" id="KW-0997">Cell inner membrane</keyword>
<evidence type="ECO:0000256" key="4">
    <source>
        <dbReference type="ARBA" id="ARBA00022692"/>
    </source>
</evidence>
<evidence type="ECO:0000256" key="6">
    <source>
        <dbReference type="ARBA" id="ARBA00023136"/>
    </source>
</evidence>
<dbReference type="HAMAP" id="MF_00910">
    <property type="entry name" value="FtsL"/>
    <property type="match status" value="1"/>
</dbReference>
<reference evidence="11 12" key="1">
    <citation type="submission" date="2020-01" db="EMBL/GenBank/DDBJ databases">
        <title>Genome sequencing of strain KACC 21265.</title>
        <authorList>
            <person name="Heo J."/>
            <person name="Kim S.-J."/>
            <person name="Kim J.-S."/>
            <person name="Hong S.-B."/>
            <person name="Kwon S.-W."/>
        </authorList>
    </citation>
    <scope>NUCLEOTIDE SEQUENCE [LARGE SCALE GENOMIC DNA]</scope>
    <source>
        <strain evidence="11 12">KACC 21265</strain>
    </source>
</reference>
<dbReference type="NCBIfam" id="TIGR02209">
    <property type="entry name" value="ftsL_broad"/>
    <property type="match status" value="1"/>
</dbReference>
<evidence type="ECO:0000256" key="1">
    <source>
        <dbReference type="ARBA" id="ARBA00004401"/>
    </source>
</evidence>
<comment type="similarity">
    <text evidence="8">Belongs to the FtsL family.</text>
</comment>
<dbReference type="GO" id="GO:0005886">
    <property type="term" value="C:plasma membrane"/>
    <property type="evidence" value="ECO:0007669"/>
    <property type="project" value="UniProtKB-SubCell"/>
</dbReference>
<dbReference type="InterPro" id="IPR011922">
    <property type="entry name" value="Cell_div_FtsL"/>
</dbReference>
<evidence type="ECO:0000256" key="2">
    <source>
        <dbReference type="ARBA" id="ARBA00022475"/>
    </source>
</evidence>
<comment type="subunit">
    <text evidence="8">Part of a complex composed of FtsB, FtsL and FtsQ.</text>
</comment>
<comment type="subcellular location">
    <subcellularLocation>
        <location evidence="8">Cell inner membrane</location>
        <topology evidence="8">Single-pass type II membrane protein</topology>
    </subcellularLocation>
    <subcellularLocation>
        <location evidence="1">Cell membrane</location>
        <topology evidence="1">Single-pass type II membrane protein</topology>
    </subcellularLocation>
    <text evidence="8">Localizes to the division septum where it forms a ring structure.</text>
</comment>
<keyword evidence="4 8" id="KW-0812">Transmembrane</keyword>
<dbReference type="Proteomes" id="UP000464787">
    <property type="component" value="Chromosome"/>
</dbReference>
<accession>A0A857J9T0</accession>
<keyword evidence="7 8" id="KW-0131">Cell cycle</keyword>
<organism evidence="11 12">
    <name type="scientific">Xylophilus rhododendri</name>
    <dbReference type="NCBI Taxonomy" id="2697032"/>
    <lineage>
        <taxon>Bacteria</taxon>
        <taxon>Pseudomonadati</taxon>
        <taxon>Pseudomonadota</taxon>
        <taxon>Betaproteobacteria</taxon>
        <taxon>Burkholderiales</taxon>
        <taxon>Xylophilus</taxon>
    </lineage>
</organism>
<keyword evidence="3 8" id="KW-0132">Cell division</keyword>
<keyword evidence="6 8" id="KW-0472">Membrane</keyword>
<dbReference type="KEGG" id="xyk:GT347_18215"/>
<dbReference type="Pfam" id="PF04999">
    <property type="entry name" value="FtsL"/>
    <property type="match status" value="1"/>
</dbReference>
<gene>
    <name evidence="8 11" type="primary">ftsL</name>
    <name evidence="11" type="ORF">GT347_18215</name>
</gene>
<protein>
    <recommendedName>
        <fullName evidence="8 9">Cell division protein FtsL</fullName>
    </recommendedName>
</protein>
<evidence type="ECO:0000256" key="10">
    <source>
        <dbReference type="SAM" id="Coils"/>
    </source>
</evidence>
<comment type="function">
    <text evidence="8">Essential cell division protein. May link together the upstream cell division proteins, which are predominantly cytoplasmic, with the downstream cell division proteins, which are predominantly periplasmic.</text>
</comment>
<name>A0A857J9T0_9BURK</name>
<evidence type="ECO:0000256" key="5">
    <source>
        <dbReference type="ARBA" id="ARBA00022989"/>
    </source>
</evidence>
<evidence type="ECO:0000313" key="12">
    <source>
        <dbReference type="Proteomes" id="UP000464787"/>
    </source>
</evidence>
<dbReference type="PANTHER" id="PTHR37479">
    <property type="entry name" value="CELL DIVISION PROTEIN FTSL"/>
    <property type="match status" value="1"/>
</dbReference>
<dbReference type="GO" id="GO:0032153">
    <property type="term" value="C:cell division site"/>
    <property type="evidence" value="ECO:0007669"/>
    <property type="project" value="UniProtKB-UniRule"/>
</dbReference>
<evidence type="ECO:0000256" key="3">
    <source>
        <dbReference type="ARBA" id="ARBA00022618"/>
    </source>
</evidence>
<evidence type="ECO:0000256" key="7">
    <source>
        <dbReference type="ARBA" id="ARBA00023306"/>
    </source>
</evidence>
<keyword evidence="5 8" id="KW-1133">Transmembrane helix</keyword>
<dbReference type="EMBL" id="CP047650">
    <property type="protein sequence ID" value="QHI99742.1"/>
    <property type="molecule type" value="Genomic_DNA"/>
</dbReference>
<feature type="coiled-coil region" evidence="10">
    <location>
        <begin position="26"/>
        <end position="53"/>
    </location>
</feature>
<dbReference type="PANTHER" id="PTHR37479:SF1">
    <property type="entry name" value="CELL DIVISION PROTEIN FTSL"/>
    <property type="match status" value="1"/>
</dbReference>
<sequence length="93" mass="10532">MTRLSVVLLLAVLASALYLVHVQYESRQLFTEMERARAESHRLEVESDRLEVEKRAQATPLRVEKLARDKLQMRNTTPAITLYLADPGPGAAK</sequence>
<keyword evidence="10" id="KW-0175">Coiled coil</keyword>